<name>A0AA38MH31_9CUCU</name>
<gene>
    <name evidence="1" type="ORF">Zmor_015293</name>
</gene>
<accession>A0AA38MH31</accession>
<evidence type="ECO:0000313" key="2">
    <source>
        <dbReference type="Proteomes" id="UP001168821"/>
    </source>
</evidence>
<dbReference type="EMBL" id="JALNTZ010000004">
    <property type="protein sequence ID" value="KAJ3656197.1"/>
    <property type="molecule type" value="Genomic_DNA"/>
</dbReference>
<comment type="caution">
    <text evidence="1">The sequence shown here is derived from an EMBL/GenBank/DDBJ whole genome shotgun (WGS) entry which is preliminary data.</text>
</comment>
<keyword evidence="2" id="KW-1185">Reference proteome</keyword>
<protein>
    <submittedName>
        <fullName evidence="1">Uncharacterized protein</fullName>
    </submittedName>
</protein>
<evidence type="ECO:0000313" key="1">
    <source>
        <dbReference type="EMBL" id="KAJ3656197.1"/>
    </source>
</evidence>
<sequence length="151" mass="17104">MLLKQLKRRPTISFQKNIETCMKKNTPSNWRSQKKARGVNEDIILTYLFQKSNYSMLKAVITLKEKKDIGRSKKSKILTGENVSTFLNEAPDKVYLPIKVATIMGMAGEGRGSILIVTIPDTKIKKPRVFTVVDDESKNTLTYNYAGCIKT</sequence>
<organism evidence="1 2">
    <name type="scientific">Zophobas morio</name>
    <dbReference type="NCBI Taxonomy" id="2755281"/>
    <lineage>
        <taxon>Eukaryota</taxon>
        <taxon>Metazoa</taxon>
        <taxon>Ecdysozoa</taxon>
        <taxon>Arthropoda</taxon>
        <taxon>Hexapoda</taxon>
        <taxon>Insecta</taxon>
        <taxon>Pterygota</taxon>
        <taxon>Neoptera</taxon>
        <taxon>Endopterygota</taxon>
        <taxon>Coleoptera</taxon>
        <taxon>Polyphaga</taxon>
        <taxon>Cucujiformia</taxon>
        <taxon>Tenebrionidae</taxon>
        <taxon>Zophobas</taxon>
    </lineage>
</organism>
<dbReference type="Proteomes" id="UP001168821">
    <property type="component" value="Unassembled WGS sequence"/>
</dbReference>
<reference evidence="1" key="1">
    <citation type="journal article" date="2023" name="G3 (Bethesda)">
        <title>Whole genome assemblies of Zophobas morio and Tenebrio molitor.</title>
        <authorList>
            <person name="Kaur S."/>
            <person name="Stinson S.A."/>
            <person name="diCenzo G.C."/>
        </authorList>
    </citation>
    <scope>NUCLEOTIDE SEQUENCE</scope>
    <source>
        <strain evidence="1">QUZm001</strain>
    </source>
</reference>
<proteinExistence type="predicted"/>
<dbReference type="AlphaFoldDB" id="A0AA38MH31"/>